<comment type="caution">
    <text evidence="1">The sequence shown here is derived from an EMBL/GenBank/DDBJ whole genome shotgun (WGS) entry which is preliminary data.</text>
</comment>
<protein>
    <submittedName>
        <fullName evidence="1">Putative AflR-like C6 transcription factor</fullName>
    </submittedName>
</protein>
<organism evidence="1 2">
    <name type="scientific">Aspergillus terreus</name>
    <dbReference type="NCBI Taxonomy" id="33178"/>
    <lineage>
        <taxon>Eukaryota</taxon>
        <taxon>Fungi</taxon>
        <taxon>Dikarya</taxon>
        <taxon>Ascomycota</taxon>
        <taxon>Pezizomycotina</taxon>
        <taxon>Eurotiomycetes</taxon>
        <taxon>Eurotiomycetidae</taxon>
        <taxon>Eurotiales</taxon>
        <taxon>Aspergillaceae</taxon>
        <taxon>Aspergillus</taxon>
        <taxon>Aspergillus subgen. Circumdati</taxon>
    </lineage>
</organism>
<proteinExistence type="predicted"/>
<accession>A0A5M3Z8I7</accession>
<dbReference type="Proteomes" id="UP000452235">
    <property type="component" value="Unassembled WGS sequence"/>
</dbReference>
<keyword evidence="2" id="KW-1185">Reference proteome</keyword>
<dbReference type="EMBL" id="BLJY01000009">
    <property type="protein sequence ID" value="GFF19145.1"/>
    <property type="molecule type" value="Genomic_DNA"/>
</dbReference>
<dbReference type="OrthoDB" id="4503771at2759"/>
<evidence type="ECO:0000313" key="1">
    <source>
        <dbReference type="EMBL" id="GFF19145.1"/>
    </source>
</evidence>
<dbReference type="AlphaFoldDB" id="A0A5M3Z8I7"/>
<reference evidence="1 2" key="1">
    <citation type="submission" date="2020-01" db="EMBL/GenBank/DDBJ databases">
        <title>Aspergillus terreus IFO 6365 whole genome shotgun sequence.</title>
        <authorList>
            <person name="Kanamasa S."/>
            <person name="Takahashi H."/>
        </authorList>
    </citation>
    <scope>NUCLEOTIDE SEQUENCE [LARGE SCALE GENOMIC DNA]</scope>
    <source>
        <strain evidence="1 2">IFO 6365</strain>
    </source>
</reference>
<sequence length="194" mass="21537">MDTENSCRCSMELMQILADLRNLHTVVELGTILDLASRIYNQGQATLRCKDCRGSPQSAFVPIPTLAEQCLSLFEAVCLAYSINRKNNMFESSIGPFEQPLPRFICIRSKVQLGETDIDDDEAAVLVHMLLNRNLMRLLELLEALQETVRSLSKGPTQPFPGGTASLRACESSLDSTIHRVAMFMEQIDADKAG</sequence>
<name>A0A5M3Z8I7_ASPTE</name>
<gene>
    <name evidence="1" type="ORF">ATEIFO6365_0009050800</name>
</gene>
<evidence type="ECO:0000313" key="2">
    <source>
        <dbReference type="Proteomes" id="UP000452235"/>
    </source>
</evidence>